<evidence type="ECO:0000313" key="2">
    <source>
        <dbReference type="EMBL" id="ACF83246.1"/>
    </source>
</evidence>
<proteinExistence type="evidence at transcript level"/>
<evidence type="ECO:0000256" key="1">
    <source>
        <dbReference type="SAM" id="Phobius"/>
    </source>
</evidence>
<keyword evidence="1" id="KW-1133">Transmembrane helix</keyword>
<keyword evidence="1" id="KW-0472">Membrane</keyword>
<reference evidence="2" key="1">
    <citation type="journal article" date="2009" name="PLoS Genet.">
        <title>Sequencing, mapping, and analysis of 27,455 maize full-length cDNAs.</title>
        <authorList>
            <person name="Soderlund C."/>
            <person name="Descour A."/>
            <person name="Kudrna D."/>
            <person name="Bomhoff M."/>
            <person name="Boyd L."/>
            <person name="Currie J."/>
            <person name="Angelova A."/>
            <person name="Collura K."/>
            <person name="Wissotski M."/>
            <person name="Ashley E."/>
            <person name="Morrow D."/>
            <person name="Fernandes J."/>
            <person name="Walbot V."/>
            <person name="Yu Y."/>
        </authorList>
    </citation>
    <scope>NUCLEOTIDE SEQUENCE</scope>
    <source>
        <strain evidence="2">B73</strain>
    </source>
</reference>
<accession>B4FMA3</accession>
<keyword evidence="1" id="KW-0812">Transmembrane</keyword>
<dbReference type="AlphaFoldDB" id="B4FMA3"/>
<feature type="transmembrane region" description="Helical" evidence="1">
    <location>
        <begin position="20"/>
        <end position="43"/>
    </location>
</feature>
<sequence>MDNVGLYCCVVVEPCLFTQHLGLLLCFTLLSMTQYYMTIATLLL</sequence>
<protein>
    <submittedName>
        <fullName evidence="2">Uncharacterized protein</fullName>
    </submittedName>
</protein>
<dbReference type="EMBL" id="BT038241">
    <property type="protein sequence ID" value="ACF83246.1"/>
    <property type="molecule type" value="mRNA"/>
</dbReference>
<organism evidence="2">
    <name type="scientific">Zea mays</name>
    <name type="common">Maize</name>
    <dbReference type="NCBI Taxonomy" id="4577"/>
    <lineage>
        <taxon>Eukaryota</taxon>
        <taxon>Viridiplantae</taxon>
        <taxon>Streptophyta</taxon>
        <taxon>Embryophyta</taxon>
        <taxon>Tracheophyta</taxon>
        <taxon>Spermatophyta</taxon>
        <taxon>Magnoliopsida</taxon>
        <taxon>Liliopsida</taxon>
        <taxon>Poales</taxon>
        <taxon>Poaceae</taxon>
        <taxon>PACMAD clade</taxon>
        <taxon>Panicoideae</taxon>
        <taxon>Andropogonodae</taxon>
        <taxon>Andropogoneae</taxon>
        <taxon>Tripsacinae</taxon>
        <taxon>Zea</taxon>
    </lineage>
</organism>
<name>B4FMA3_MAIZE</name>